<proteinExistence type="inferred from homology"/>
<dbReference type="EMBL" id="MLYV02000514">
    <property type="protein sequence ID" value="PSR87369.1"/>
    <property type="molecule type" value="Genomic_DNA"/>
</dbReference>
<dbReference type="InterPro" id="IPR050425">
    <property type="entry name" value="NAD(P)_dehydrat-like"/>
</dbReference>
<evidence type="ECO:0000259" key="3">
    <source>
        <dbReference type="Pfam" id="PF01370"/>
    </source>
</evidence>
<organism evidence="4 5">
    <name type="scientific">Hermanssonia centrifuga</name>
    <dbReference type="NCBI Taxonomy" id="98765"/>
    <lineage>
        <taxon>Eukaryota</taxon>
        <taxon>Fungi</taxon>
        <taxon>Dikarya</taxon>
        <taxon>Basidiomycota</taxon>
        <taxon>Agaricomycotina</taxon>
        <taxon>Agaricomycetes</taxon>
        <taxon>Polyporales</taxon>
        <taxon>Meruliaceae</taxon>
        <taxon>Hermanssonia</taxon>
    </lineage>
</organism>
<gene>
    <name evidence="4" type="ORF">PHLCEN_2v5186</name>
</gene>
<dbReference type="GO" id="GO:0016616">
    <property type="term" value="F:oxidoreductase activity, acting on the CH-OH group of donors, NAD or NADP as acceptor"/>
    <property type="evidence" value="ECO:0007669"/>
    <property type="project" value="TreeGrafter"/>
</dbReference>
<dbReference type="OrthoDB" id="2735536at2759"/>
<evidence type="ECO:0000313" key="4">
    <source>
        <dbReference type="EMBL" id="PSR87369.1"/>
    </source>
</evidence>
<feature type="domain" description="NAD-dependent epimerase/dehydratase" evidence="3">
    <location>
        <begin position="10"/>
        <end position="207"/>
    </location>
</feature>
<reference evidence="4 5" key="1">
    <citation type="submission" date="2018-02" db="EMBL/GenBank/DDBJ databases">
        <title>Genome sequence of the basidiomycete white-rot fungus Phlebia centrifuga.</title>
        <authorList>
            <person name="Granchi Z."/>
            <person name="Peng M."/>
            <person name="de Vries R.P."/>
            <person name="Hilden K."/>
            <person name="Makela M.R."/>
            <person name="Grigoriev I."/>
            <person name="Riley R."/>
        </authorList>
    </citation>
    <scope>NUCLEOTIDE SEQUENCE [LARGE SCALE GENOMIC DNA]</scope>
    <source>
        <strain evidence="4 5">FBCC195</strain>
    </source>
</reference>
<dbReference type="Proteomes" id="UP000186601">
    <property type="component" value="Unassembled WGS sequence"/>
</dbReference>
<protein>
    <recommendedName>
        <fullName evidence="3">NAD-dependent epimerase/dehydratase domain-containing protein</fullName>
    </recommendedName>
</protein>
<keyword evidence="1" id="KW-0560">Oxidoreductase</keyword>
<dbReference type="Pfam" id="PF01370">
    <property type="entry name" value="Epimerase"/>
    <property type="match status" value="1"/>
</dbReference>
<dbReference type="PANTHER" id="PTHR10366:SF564">
    <property type="entry name" value="STEROL-4-ALPHA-CARBOXYLATE 3-DEHYDROGENASE, DECARBOXYLATING"/>
    <property type="match status" value="1"/>
</dbReference>
<evidence type="ECO:0000256" key="2">
    <source>
        <dbReference type="ARBA" id="ARBA00023445"/>
    </source>
</evidence>
<evidence type="ECO:0000313" key="5">
    <source>
        <dbReference type="Proteomes" id="UP000186601"/>
    </source>
</evidence>
<dbReference type="AlphaFoldDB" id="A0A2R6P8T9"/>
<dbReference type="STRING" id="98765.A0A2R6P8T9"/>
<accession>A0A2R6P8T9</accession>
<name>A0A2R6P8T9_9APHY</name>
<sequence length="223" mass="24634">MPAAPAESKVLVTGANGFIAIWVIRTLLEQGFHVRGTIRSSAKGAHLEEVFKAYGDKLELVVVPDMEKEGAFEEAVKGVTAIEHTASPYHYDAEDPAEIIDPAFRGTLNILKSALKEGSSLKRVVYTTSTASVVRPTTVPLVFTETDWNEAAIEEVWTMGRNAPGYLKYFASKTIAEKALYEFYEERKHEVGWDVVSIAPPYVFGPMIHDVKTLEQANTSVLE</sequence>
<dbReference type="InterPro" id="IPR001509">
    <property type="entry name" value="Epimerase_deHydtase"/>
</dbReference>
<comment type="similarity">
    <text evidence="2">Belongs to the NAD(P)-dependent epimerase/dehydratase family. Dihydroflavonol-4-reductase subfamily.</text>
</comment>
<comment type="caution">
    <text evidence="4">The sequence shown here is derived from an EMBL/GenBank/DDBJ whole genome shotgun (WGS) entry which is preliminary data.</text>
</comment>
<dbReference type="Gene3D" id="3.40.50.720">
    <property type="entry name" value="NAD(P)-binding Rossmann-like Domain"/>
    <property type="match status" value="1"/>
</dbReference>
<keyword evidence="5" id="KW-1185">Reference proteome</keyword>
<dbReference type="InterPro" id="IPR036291">
    <property type="entry name" value="NAD(P)-bd_dom_sf"/>
</dbReference>
<dbReference type="SUPFAM" id="SSF51735">
    <property type="entry name" value="NAD(P)-binding Rossmann-fold domains"/>
    <property type="match status" value="1"/>
</dbReference>
<dbReference type="PANTHER" id="PTHR10366">
    <property type="entry name" value="NAD DEPENDENT EPIMERASE/DEHYDRATASE"/>
    <property type="match status" value="1"/>
</dbReference>
<evidence type="ECO:0000256" key="1">
    <source>
        <dbReference type="ARBA" id="ARBA00023002"/>
    </source>
</evidence>